<dbReference type="STRING" id="1798377.A2872_01310"/>
<feature type="domain" description="Type II secretion system protein GspF" evidence="9">
    <location>
        <begin position="271"/>
        <end position="392"/>
    </location>
</feature>
<comment type="caution">
    <text evidence="10">The sequence shown here is derived from an EMBL/GenBank/DDBJ whole genome shotgun (WGS) entry which is preliminary data.</text>
</comment>
<comment type="subcellular location">
    <subcellularLocation>
        <location evidence="1">Cell inner membrane</location>
        <topology evidence="1">Multi-pass membrane protein</topology>
    </subcellularLocation>
</comment>
<organism evidence="10 11">
    <name type="scientific">Candidatus Gottesmanbacteria bacterium RIFCSPHIGHO2_01_FULL_42_12</name>
    <dbReference type="NCBI Taxonomy" id="1798377"/>
    <lineage>
        <taxon>Bacteria</taxon>
        <taxon>Candidatus Gottesmaniibacteriota</taxon>
    </lineage>
</organism>
<dbReference type="PRINTS" id="PR00812">
    <property type="entry name" value="BCTERIALGSPF"/>
</dbReference>
<proteinExistence type="inferred from homology"/>
<protein>
    <recommendedName>
        <fullName evidence="9">Type II secretion system protein GspF domain-containing protein</fullName>
    </recommendedName>
</protein>
<keyword evidence="3" id="KW-1003">Cell membrane</keyword>
<feature type="transmembrane region" description="Helical" evidence="8">
    <location>
        <begin position="167"/>
        <end position="189"/>
    </location>
</feature>
<dbReference type="InterPro" id="IPR018076">
    <property type="entry name" value="T2SS_GspF_dom"/>
</dbReference>
<dbReference type="GO" id="GO:0005886">
    <property type="term" value="C:plasma membrane"/>
    <property type="evidence" value="ECO:0007669"/>
    <property type="project" value="UniProtKB-SubCell"/>
</dbReference>
<dbReference type="Pfam" id="PF00482">
    <property type="entry name" value="T2SSF"/>
    <property type="match status" value="2"/>
</dbReference>
<reference evidence="10 11" key="1">
    <citation type="journal article" date="2016" name="Nat. Commun.">
        <title>Thousands of microbial genomes shed light on interconnected biogeochemical processes in an aquifer system.</title>
        <authorList>
            <person name="Anantharaman K."/>
            <person name="Brown C.T."/>
            <person name="Hug L.A."/>
            <person name="Sharon I."/>
            <person name="Castelle C.J."/>
            <person name="Probst A.J."/>
            <person name="Thomas B.C."/>
            <person name="Singh A."/>
            <person name="Wilkins M.J."/>
            <person name="Karaoz U."/>
            <person name="Brodie E.L."/>
            <person name="Williams K.H."/>
            <person name="Hubbard S.S."/>
            <person name="Banfield J.F."/>
        </authorList>
    </citation>
    <scope>NUCLEOTIDE SEQUENCE [LARGE SCALE GENOMIC DNA]</scope>
</reference>
<comment type="similarity">
    <text evidence="2">Belongs to the GSP F family.</text>
</comment>
<evidence type="ECO:0000256" key="2">
    <source>
        <dbReference type="ARBA" id="ARBA00005745"/>
    </source>
</evidence>
<evidence type="ECO:0000256" key="1">
    <source>
        <dbReference type="ARBA" id="ARBA00004429"/>
    </source>
</evidence>
<feature type="domain" description="Type II secretion system protein GspF" evidence="9">
    <location>
        <begin position="68"/>
        <end position="190"/>
    </location>
</feature>
<dbReference type="PANTHER" id="PTHR30012">
    <property type="entry name" value="GENERAL SECRETION PATHWAY PROTEIN"/>
    <property type="match status" value="1"/>
</dbReference>
<dbReference type="PANTHER" id="PTHR30012:SF0">
    <property type="entry name" value="TYPE II SECRETION SYSTEM PROTEIN F-RELATED"/>
    <property type="match status" value="1"/>
</dbReference>
<dbReference type="InterPro" id="IPR042094">
    <property type="entry name" value="T2SS_GspF_sf"/>
</dbReference>
<gene>
    <name evidence="10" type="ORF">A2872_01310</name>
</gene>
<feature type="transmembrane region" description="Helical" evidence="8">
    <location>
        <begin position="209"/>
        <end position="235"/>
    </location>
</feature>
<feature type="transmembrane region" description="Helical" evidence="8">
    <location>
        <begin position="373"/>
        <end position="394"/>
    </location>
</feature>
<evidence type="ECO:0000256" key="3">
    <source>
        <dbReference type="ARBA" id="ARBA00022475"/>
    </source>
</evidence>
<sequence length="401" mass="44069">MPIFSYKAKSHDGKYQTGVIESSSISKAAAAIREHGLFVITIVKKGEFSFRNLIPFLNRISDQDLANFTRHLSTMLETGLPLTDSLADLEAQPNELFADIISQIRKDVTGGTSLSRALEKHPQVFRPIYISMVKAGEVSGQVDKTLGRLADNLEKDIEFKGKVKGAMIYPAIVIVAMIGVGGLMMTFVVPTLSEVYKSFDSDLPLPTRILIIISDFTRNYFPLVLLGIVLGVIALRSFKQTKNGDYVLNNLSFKIPIFGELNKEVLFATLTRTMGTLIGSGIAILDAINISKDIIGNNQFRDTMDQAARQVEKGFPLSISMRNSALYPPIFAQMIAIGEETGTMDKSLERLAGFFERNAERKIKNLTTALEPFLIIVLGVAVGGLAIAVLMPMFNLVNVIK</sequence>
<evidence type="ECO:0000256" key="6">
    <source>
        <dbReference type="ARBA" id="ARBA00022989"/>
    </source>
</evidence>
<keyword evidence="5 8" id="KW-0812">Transmembrane</keyword>
<evidence type="ECO:0000256" key="5">
    <source>
        <dbReference type="ARBA" id="ARBA00022692"/>
    </source>
</evidence>
<evidence type="ECO:0000313" key="10">
    <source>
        <dbReference type="EMBL" id="OGG06347.1"/>
    </source>
</evidence>
<keyword evidence="4" id="KW-0997">Cell inner membrane</keyword>
<evidence type="ECO:0000256" key="4">
    <source>
        <dbReference type="ARBA" id="ARBA00022519"/>
    </source>
</evidence>
<name>A0A1F5Z2D9_9BACT</name>
<keyword evidence="6 8" id="KW-1133">Transmembrane helix</keyword>
<evidence type="ECO:0000256" key="7">
    <source>
        <dbReference type="ARBA" id="ARBA00023136"/>
    </source>
</evidence>
<dbReference type="EMBL" id="MFJG01000023">
    <property type="protein sequence ID" value="OGG06347.1"/>
    <property type="molecule type" value="Genomic_DNA"/>
</dbReference>
<evidence type="ECO:0000256" key="8">
    <source>
        <dbReference type="SAM" id="Phobius"/>
    </source>
</evidence>
<dbReference type="Proteomes" id="UP000178681">
    <property type="component" value="Unassembled WGS sequence"/>
</dbReference>
<dbReference type="InterPro" id="IPR003004">
    <property type="entry name" value="GspF/PilC"/>
</dbReference>
<dbReference type="AlphaFoldDB" id="A0A1F5Z2D9"/>
<keyword evidence="7 8" id="KW-0472">Membrane</keyword>
<evidence type="ECO:0000259" key="9">
    <source>
        <dbReference type="Pfam" id="PF00482"/>
    </source>
</evidence>
<accession>A0A1F5Z2D9</accession>
<dbReference type="Gene3D" id="1.20.81.30">
    <property type="entry name" value="Type II secretion system (T2SS), domain F"/>
    <property type="match status" value="2"/>
</dbReference>
<evidence type="ECO:0000313" key="11">
    <source>
        <dbReference type="Proteomes" id="UP000178681"/>
    </source>
</evidence>
<dbReference type="FunFam" id="1.20.81.30:FF:000001">
    <property type="entry name" value="Type II secretion system protein F"/>
    <property type="match status" value="2"/>
</dbReference>